<dbReference type="GeneID" id="30908274"/>
<dbReference type="VEuPathDB" id="PlasmoDB:PCOAH_00015480"/>
<evidence type="ECO:0000256" key="1">
    <source>
        <dbReference type="SAM" id="MobiDB-lite"/>
    </source>
</evidence>
<dbReference type="KEGG" id="pcot:PCOAH_00015480"/>
<dbReference type="AlphaFoldDB" id="A0A1B1DXE5"/>
<organism evidence="2 3">
    <name type="scientific">Plasmodium coatneyi</name>
    <dbReference type="NCBI Taxonomy" id="208452"/>
    <lineage>
        <taxon>Eukaryota</taxon>
        <taxon>Sar</taxon>
        <taxon>Alveolata</taxon>
        <taxon>Apicomplexa</taxon>
        <taxon>Aconoidasida</taxon>
        <taxon>Haemosporida</taxon>
        <taxon>Plasmodiidae</taxon>
        <taxon>Plasmodium</taxon>
    </lineage>
</organism>
<keyword evidence="3" id="KW-1185">Reference proteome</keyword>
<proteinExistence type="predicted"/>
<reference evidence="3" key="1">
    <citation type="submission" date="2016-06" db="EMBL/GenBank/DDBJ databases">
        <title>First high quality genome sequence of Plasmodium coatneyi using continuous long reads from single molecule, real-time sequencing.</title>
        <authorList>
            <person name="Chien J.-T."/>
            <person name="Pakala S.B."/>
            <person name="Geraldo J.A."/>
            <person name="Lapp S.A."/>
            <person name="Barnwell J.W."/>
            <person name="Kissinger J.C."/>
            <person name="Galinski M.R."/>
            <person name="Humphrey J.C."/>
        </authorList>
    </citation>
    <scope>NUCLEOTIDE SEQUENCE [LARGE SCALE GENOMIC DNA]</scope>
    <source>
        <strain evidence="3">Hackeri</strain>
    </source>
</reference>
<feature type="compositionally biased region" description="Polar residues" evidence="1">
    <location>
        <begin position="96"/>
        <end position="105"/>
    </location>
</feature>
<gene>
    <name evidence="2" type="ORF">PCOAH_00015480</name>
</gene>
<sequence length="194" mass="21921">MSLSQIISLGNSSAALLKDIIRSKLGSLFKPSPHYEYPLPSILSYSGFLILVCTAYKLYEKYYEGNEEKLELAGTAVFDVHTADWAKEQKAPSGQKDISSEQSASGGEEYAGEEADEEGNEEELDEELGEELEEDYGEAYGEEYGEMIDQRYGEDYGGEYGEEYDEEDGEEYNDERVTQQDDEWEYPEDQHGGE</sequence>
<dbReference type="Proteomes" id="UP000092716">
    <property type="component" value="Chromosome 7"/>
</dbReference>
<evidence type="ECO:0000313" key="2">
    <source>
        <dbReference type="EMBL" id="ANQ07265.1"/>
    </source>
</evidence>
<dbReference type="RefSeq" id="XP_019913960.1">
    <property type="nucleotide sequence ID" value="XM_020058357.1"/>
</dbReference>
<accession>A0A1B1DXE5</accession>
<evidence type="ECO:0000313" key="3">
    <source>
        <dbReference type="Proteomes" id="UP000092716"/>
    </source>
</evidence>
<feature type="region of interest" description="Disordered" evidence="1">
    <location>
        <begin position="88"/>
        <end position="194"/>
    </location>
</feature>
<dbReference type="EMBL" id="CP016245">
    <property type="protein sequence ID" value="ANQ07265.1"/>
    <property type="molecule type" value="Genomic_DNA"/>
</dbReference>
<protein>
    <submittedName>
        <fullName evidence="2">Uncharacterized protein</fullName>
    </submittedName>
</protein>
<feature type="compositionally biased region" description="Acidic residues" evidence="1">
    <location>
        <begin position="110"/>
        <end position="146"/>
    </location>
</feature>
<feature type="compositionally biased region" description="Acidic residues" evidence="1">
    <location>
        <begin position="156"/>
        <end position="173"/>
    </location>
</feature>
<dbReference type="OrthoDB" id="387581at2759"/>
<name>A0A1B1DXE5_9APIC</name>